<dbReference type="EMBL" id="JAWHQM010000018">
    <property type="protein sequence ID" value="KAK5630970.1"/>
    <property type="molecule type" value="Genomic_DNA"/>
</dbReference>
<feature type="region of interest" description="Disordered" evidence="1">
    <location>
        <begin position="1"/>
        <end position="24"/>
    </location>
</feature>
<evidence type="ECO:0000313" key="3">
    <source>
        <dbReference type="Proteomes" id="UP001305414"/>
    </source>
</evidence>
<name>A0AAN7UEU3_9PEZI</name>
<gene>
    <name evidence="2" type="ORF">RRF57_006685</name>
</gene>
<keyword evidence="3" id="KW-1185">Reference proteome</keyword>
<dbReference type="Proteomes" id="UP001305414">
    <property type="component" value="Unassembled WGS sequence"/>
</dbReference>
<organism evidence="2 3">
    <name type="scientific">Xylaria bambusicola</name>
    <dbReference type="NCBI Taxonomy" id="326684"/>
    <lineage>
        <taxon>Eukaryota</taxon>
        <taxon>Fungi</taxon>
        <taxon>Dikarya</taxon>
        <taxon>Ascomycota</taxon>
        <taxon>Pezizomycotina</taxon>
        <taxon>Sordariomycetes</taxon>
        <taxon>Xylariomycetidae</taxon>
        <taxon>Xylariales</taxon>
        <taxon>Xylariaceae</taxon>
        <taxon>Xylaria</taxon>
    </lineage>
</organism>
<sequence>MHRQSPSTVDTTTAANNNVAGANINDAVDADVDVDVDVTANADAANAGINTLDVIPHPCQSRLSSRTLHDPPRPRQSSPRMLP</sequence>
<proteinExistence type="predicted"/>
<evidence type="ECO:0000256" key="1">
    <source>
        <dbReference type="SAM" id="MobiDB-lite"/>
    </source>
</evidence>
<feature type="region of interest" description="Disordered" evidence="1">
    <location>
        <begin position="60"/>
        <end position="83"/>
    </location>
</feature>
<accession>A0AAN7UEU3</accession>
<evidence type="ECO:0000313" key="2">
    <source>
        <dbReference type="EMBL" id="KAK5630970.1"/>
    </source>
</evidence>
<protein>
    <submittedName>
        <fullName evidence="2">Uncharacterized protein</fullName>
    </submittedName>
</protein>
<reference evidence="2 3" key="1">
    <citation type="submission" date="2023-10" db="EMBL/GenBank/DDBJ databases">
        <title>Draft genome sequence of Xylaria bambusicola isolate GMP-LS, the root and basal stem rot pathogen of sugarcane in Indonesia.</title>
        <authorList>
            <person name="Selvaraj P."/>
            <person name="Muralishankar V."/>
            <person name="Muruganantham S."/>
            <person name="Sp S."/>
            <person name="Haryani S."/>
            <person name="Lau K.J.X."/>
            <person name="Naqvi N.I."/>
        </authorList>
    </citation>
    <scope>NUCLEOTIDE SEQUENCE [LARGE SCALE GENOMIC DNA]</scope>
    <source>
        <strain evidence="2">GMP-LS</strain>
    </source>
</reference>
<comment type="caution">
    <text evidence="2">The sequence shown here is derived from an EMBL/GenBank/DDBJ whole genome shotgun (WGS) entry which is preliminary data.</text>
</comment>
<feature type="compositionally biased region" description="Low complexity" evidence="1">
    <location>
        <begin position="8"/>
        <end position="24"/>
    </location>
</feature>
<dbReference type="AlphaFoldDB" id="A0AAN7UEU3"/>